<dbReference type="InterPro" id="IPR001651">
    <property type="entry name" value="Gastrin/CCK"/>
</dbReference>
<keyword evidence="8" id="KW-0732">Signal</keyword>
<evidence type="ECO:0000256" key="4">
    <source>
        <dbReference type="ARBA" id="ARBA00022685"/>
    </source>
</evidence>
<proteinExistence type="inferred from homology"/>
<keyword evidence="10" id="KW-1185">Reference proteome</keyword>
<dbReference type="GeneID" id="136994337"/>
<feature type="compositionally biased region" description="Basic and acidic residues" evidence="7">
    <location>
        <begin position="35"/>
        <end position="49"/>
    </location>
</feature>
<evidence type="ECO:0000256" key="5">
    <source>
        <dbReference type="ARBA" id="ARBA00022815"/>
    </source>
</evidence>
<keyword evidence="5" id="KW-0027">Amidation</keyword>
<evidence type="ECO:0000256" key="2">
    <source>
        <dbReference type="ARBA" id="ARBA00006273"/>
    </source>
</evidence>
<sequence length="131" mass="14656">MKRRVCFGLVLAAAAAACLARPATETPRWPRAAAPRRDRDLDRDRDQPEQQHLVPHLLPHLLAGTAGPRRPQRRHPQHHHRARAALSSPFAPAELSTHHGDEGSEALHDLYYYPGWMDFGRRSAEDLAGVA</sequence>
<dbReference type="Pfam" id="PF00918">
    <property type="entry name" value="Gastrin"/>
    <property type="match status" value="1"/>
</dbReference>
<dbReference type="PROSITE" id="PS51257">
    <property type="entry name" value="PROKAR_LIPOPROTEIN"/>
    <property type="match status" value="1"/>
</dbReference>
<feature type="region of interest" description="Disordered" evidence="7">
    <location>
        <begin position="22"/>
        <end position="101"/>
    </location>
</feature>
<comment type="similarity">
    <text evidence="2 6">Belongs to the gastrin/cholecystokinin family.</text>
</comment>
<feature type="chain" id="PRO_5047319514" evidence="8">
    <location>
        <begin position="21"/>
        <end position="131"/>
    </location>
</feature>
<feature type="compositionally biased region" description="Basic residues" evidence="7">
    <location>
        <begin position="70"/>
        <end position="83"/>
    </location>
</feature>
<evidence type="ECO:0000256" key="1">
    <source>
        <dbReference type="ARBA" id="ARBA00004613"/>
    </source>
</evidence>
<organism evidence="10 11">
    <name type="scientific">Apteryx mantelli</name>
    <name type="common">North Island brown kiwi</name>
    <dbReference type="NCBI Taxonomy" id="2696672"/>
    <lineage>
        <taxon>Eukaryota</taxon>
        <taxon>Metazoa</taxon>
        <taxon>Chordata</taxon>
        <taxon>Craniata</taxon>
        <taxon>Vertebrata</taxon>
        <taxon>Euteleostomi</taxon>
        <taxon>Archelosauria</taxon>
        <taxon>Archosauria</taxon>
        <taxon>Dinosauria</taxon>
        <taxon>Saurischia</taxon>
        <taxon>Theropoda</taxon>
        <taxon>Coelurosauria</taxon>
        <taxon>Aves</taxon>
        <taxon>Palaeognathae</taxon>
        <taxon>Apterygiformes</taxon>
        <taxon>Apterygidae</taxon>
        <taxon>Apteryx</taxon>
    </lineage>
</organism>
<gene>
    <name evidence="11" type="primary">LOC136994337</name>
</gene>
<feature type="compositionally biased region" description="Low complexity" evidence="7">
    <location>
        <begin position="22"/>
        <end position="33"/>
    </location>
</feature>
<feature type="compositionally biased region" description="Low complexity" evidence="7">
    <location>
        <begin position="50"/>
        <end position="62"/>
    </location>
</feature>
<dbReference type="InterPro" id="IPR013152">
    <property type="entry name" value="Gastrin/cholecystokinin_CS"/>
</dbReference>
<evidence type="ECO:0000259" key="9">
    <source>
        <dbReference type="Pfam" id="PF00918"/>
    </source>
</evidence>
<feature type="signal peptide" evidence="8">
    <location>
        <begin position="1"/>
        <end position="20"/>
    </location>
</feature>
<evidence type="ECO:0000256" key="3">
    <source>
        <dbReference type="ARBA" id="ARBA00022525"/>
    </source>
</evidence>
<dbReference type="PROSITE" id="PS00259">
    <property type="entry name" value="GASTRIN"/>
    <property type="match status" value="1"/>
</dbReference>
<keyword evidence="3" id="KW-0964">Secreted</keyword>
<feature type="domain" description="Gastrin/cholecystokinin peptide hormone" evidence="9">
    <location>
        <begin position="5"/>
        <end position="127"/>
    </location>
</feature>
<reference evidence="11" key="1">
    <citation type="submission" date="2025-08" db="UniProtKB">
        <authorList>
            <consortium name="RefSeq"/>
        </authorList>
    </citation>
    <scope>IDENTIFICATION</scope>
    <source>
        <tissue evidence="11">Blood</tissue>
    </source>
</reference>
<dbReference type="Proteomes" id="UP001652627">
    <property type="component" value="Chromosome 28"/>
</dbReference>
<keyword evidence="4" id="KW-0165">Cleavage on pair of basic residues</keyword>
<protein>
    <submittedName>
        <fullName evidence="11">Gastrin/cholecystokinin-like peptide</fullName>
    </submittedName>
</protein>
<name>A0ABM4FSE9_9AVES</name>
<dbReference type="RefSeq" id="XP_067167875.1">
    <property type="nucleotide sequence ID" value="XM_067311774.1"/>
</dbReference>
<evidence type="ECO:0000313" key="11">
    <source>
        <dbReference type="RefSeq" id="XP_067167875.1"/>
    </source>
</evidence>
<accession>A0ABM4FSE9</accession>
<evidence type="ECO:0000256" key="8">
    <source>
        <dbReference type="SAM" id="SignalP"/>
    </source>
</evidence>
<comment type="subcellular location">
    <subcellularLocation>
        <location evidence="1 6">Secreted</location>
    </subcellularLocation>
</comment>
<evidence type="ECO:0000256" key="7">
    <source>
        <dbReference type="SAM" id="MobiDB-lite"/>
    </source>
</evidence>
<evidence type="ECO:0000313" key="10">
    <source>
        <dbReference type="Proteomes" id="UP001652627"/>
    </source>
</evidence>
<evidence type="ECO:0000256" key="6">
    <source>
        <dbReference type="RuleBase" id="RU004362"/>
    </source>
</evidence>